<dbReference type="AlphaFoldDB" id="A0AAV8GYW5"/>
<evidence type="ECO:0008006" key="6">
    <source>
        <dbReference type="Google" id="ProtNLM"/>
    </source>
</evidence>
<dbReference type="Proteomes" id="UP001140206">
    <property type="component" value="Chromosome 1"/>
</dbReference>
<feature type="domain" description="DUF630" evidence="3">
    <location>
        <begin position="77"/>
        <end position="135"/>
    </location>
</feature>
<feature type="compositionally biased region" description="Pro residues" evidence="1">
    <location>
        <begin position="151"/>
        <end position="166"/>
    </location>
</feature>
<name>A0AAV8GYW5_9POAL</name>
<evidence type="ECO:0000259" key="3">
    <source>
        <dbReference type="Pfam" id="PF04783"/>
    </source>
</evidence>
<evidence type="ECO:0000313" key="5">
    <source>
        <dbReference type="Proteomes" id="UP001140206"/>
    </source>
</evidence>
<dbReference type="PANTHER" id="PTHR21450:SF21">
    <property type="entry name" value="REDUCTASE SUBUNIT C, PUTATIVE (DUF630 AND DUF632)-RELATED"/>
    <property type="match status" value="1"/>
</dbReference>
<feature type="domain" description="DUF632" evidence="2">
    <location>
        <begin position="306"/>
        <end position="606"/>
    </location>
</feature>
<comment type="caution">
    <text evidence="4">The sequence shown here is derived from an EMBL/GenBank/DDBJ whole genome shotgun (WGS) entry which is preliminary data.</text>
</comment>
<dbReference type="PANTHER" id="PTHR21450">
    <property type="entry name" value="PROTEIN ALTERED PHOSPHATE STARVATION RESPONSE 1"/>
    <property type="match status" value="1"/>
</dbReference>
<protein>
    <recommendedName>
        <fullName evidence="6">DUF632 domain-containing protein</fullName>
    </recommendedName>
</protein>
<feature type="region of interest" description="Disordered" evidence="1">
    <location>
        <begin position="135"/>
        <end position="204"/>
    </location>
</feature>
<reference evidence="4" key="1">
    <citation type="submission" date="2022-08" db="EMBL/GenBank/DDBJ databases">
        <authorList>
            <person name="Marques A."/>
        </authorList>
    </citation>
    <scope>NUCLEOTIDE SEQUENCE</scope>
    <source>
        <strain evidence="4">RhyPub2mFocal</strain>
        <tissue evidence="4">Leaves</tissue>
    </source>
</reference>
<sequence>MIKSYGFLRSDKLDKSSTEQITERTRTFARPLRFLFTEKFARSFSFVIIKYNYEASLSLTQISVSEQKQNHCLSGIMGCIASKIEDEEAVRRSKERKKLIKQLLTCRARLASAHFAYLKSLRDTGSALRQFVEVESPVDPTKTPPRTITLPPSPPPLPPSPPPLPQFSPMVHKHNRQLPENSTRDNYSEIDSETESCVTPRPPPPPPGVDWRLWDPFDAPVTLNSPILLNDRNMINYSRKDWDDEDWEETNTDYEEDDKGSKFEGEIGKGEILGTESKEDNMSQASWHTKESDVALLAMCRNKKSLIEIVKEIDEHFLKAAAGGQDVMSFLEIDSGRLRPWEIDGKQGKKLKSAKVFTTLSFNRSFKFPQANDIDKSLQHSISNNYRHGNTLYKILEEEQRLYKLVMDEEHTKISFQKNISELQKIETGNHDMIQAEKMREKIDELQIRKVSLQEAVNVTSMSIVVLRDEELFPQLIELSAGLAHMWREMYECHQVQTHVAQKAHLLENRPGCDPTTDLHWEAARQLETEITNWQASFCKLVSSQRAYIQTLHQWVQLTDGFPDPGGFMGPGTGIRALCEDLNHVFDKLPEKAIGDSIKNFLSVIHSIVLQQAEERRLKKRADLYEVKLEKKLASLGHFDKHGPGTITNQDPLFKDPKIESLKRRVEEEKAKYLKSVQVSRAMSIKNLQTGLPNVFQGLTGFSKICVEAFEGINGSGGATIAAPS</sequence>
<dbReference type="EMBL" id="JAMFTS010000001">
    <property type="protein sequence ID" value="KAJ4810269.1"/>
    <property type="molecule type" value="Genomic_DNA"/>
</dbReference>
<evidence type="ECO:0000256" key="1">
    <source>
        <dbReference type="SAM" id="MobiDB-lite"/>
    </source>
</evidence>
<proteinExistence type="predicted"/>
<dbReference type="InterPro" id="IPR006868">
    <property type="entry name" value="DUF630"/>
</dbReference>
<dbReference type="Pfam" id="PF04783">
    <property type="entry name" value="DUF630"/>
    <property type="match status" value="1"/>
</dbReference>
<accession>A0AAV8GYW5</accession>
<evidence type="ECO:0000259" key="2">
    <source>
        <dbReference type="Pfam" id="PF04782"/>
    </source>
</evidence>
<dbReference type="Pfam" id="PF04782">
    <property type="entry name" value="DUF632"/>
    <property type="match status" value="1"/>
</dbReference>
<organism evidence="4 5">
    <name type="scientific">Rhynchospora pubera</name>
    <dbReference type="NCBI Taxonomy" id="906938"/>
    <lineage>
        <taxon>Eukaryota</taxon>
        <taxon>Viridiplantae</taxon>
        <taxon>Streptophyta</taxon>
        <taxon>Embryophyta</taxon>
        <taxon>Tracheophyta</taxon>
        <taxon>Spermatophyta</taxon>
        <taxon>Magnoliopsida</taxon>
        <taxon>Liliopsida</taxon>
        <taxon>Poales</taxon>
        <taxon>Cyperaceae</taxon>
        <taxon>Cyperoideae</taxon>
        <taxon>Rhynchosporeae</taxon>
        <taxon>Rhynchospora</taxon>
    </lineage>
</organism>
<gene>
    <name evidence="4" type="ORF">LUZ62_022835</name>
</gene>
<dbReference type="InterPro" id="IPR006867">
    <property type="entry name" value="DUF632"/>
</dbReference>
<keyword evidence="5" id="KW-1185">Reference proteome</keyword>
<evidence type="ECO:0000313" key="4">
    <source>
        <dbReference type="EMBL" id="KAJ4810269.1"/>
    </source>
</evidence>